<dbReference type="EMBL" id="CAFAAL010000317">
    <property type="protein sequence ID" value="CAB4824807.1"/>
    <property type="molecule type" value="Genomic_DNA"/>
</dbReference>
<protein>
    <submittedName>
        <fullName evidence="2">Unannotated protein</fullName>
    </submittedName>
</protein>
<feature type="region of interest" description="Disordered" evidence="1">
    <location>
        <begin position="73"/>
        <end position="94"/>
    </location>
</feature>
<evidence type="ECO:0000256" key="1">
    <source>
        <dbReference type="SAM" id="MobiDB-lite"/>
    </source>
</evidence>
<feature type="compositionally biased region" description="Basic and acidic residues" evidence="1">
    <location>
        <begin position="80"/>
        <end position="94"/>
    </location>
</feature>
<evidence type="ECO:0000313" key="2">
    <source>
        <dbReference type="EMBL" id="CAB4824807.1"/>
    </source>
</evidence>
<dbReference type="AlphaFoldDB" id="A0A6J6ZW83"/>
<name>A0A6J6ZW83_9ZZZZ</name>
<accession>A0A6J6ZW83</accession>
<sequence length="94" mass="10571">MTTTREGIEIFVVNNADNKMSVTKMPGLGDLVECFLQFGGLARTWFAGTHQQRENSPLKGWNEQNQACCEVTEQHFPQNDTRDPGDWKPKNGDG</sequence>
<reference evidence="2" key="1">
    <citation type="submission" date="2020-05" db="EMBL/GenBank/DDBJ databases">
        <authorList>
            <person name="Chiriac C."/>
            <person name="Salcher M."/>
            <person name="Ghai R."/>
            <person name="Kavagutti S V."/>
        </authorList>
    </citation>
    <scope>NUCLEOTIDE SEQUENCE</scope>
</reference>
<organism evidence="2">
    <name type="scientific">freshwater metagenome</name>
    <dbReference type="NCBI Taxonomy" id="449393"/>
    <lineage>
        <taxon>unclassified sequences</taxon>
        <taxon>metagenomes</taxon>
        <taxon>ecological metagenomes</taxon>
    </lineage>
</organism>
<proteinExistence type="predicted"/>
<gene>
    <name evidence="2" type="ORF">UFOPK3004_02048</name>
</gene>